<dbReference type="Proteomes" id="UP000091926">
    <property type="component" value="Chromosome"/>
</dbReference>
<dbReference type="GO" id="GO:0016787">
    <property type="term" value="F:hydrolase activity"/>
    <property type="evidence" value="ECO:0007669"/>
    <property type="project" value="UniProtKB-KW"/>
</dbReference>
<dbReference type="AlphaFoldDB" id="A0A193GE51"/>
<reference evidence="3 4" key="1">
    <citation type="submission" date="2016-06" db="EMBL/GenBank/DDBJ databases">
        <title>Complete genome sequences of Bordetella bronchialis and Bordetella flabilis.</title>
        <authorList>
            <person name="LiPuma J.J."/>
            <person name="Spilker T."/>
        </authorList>
    </citation>
    <scope>NUCLEOTIDE SEQUENCE [LARGE SCALE GENOMIC DNA]</scope>
    <source>
        <strain evidence="3 4">AU10664</strain>
    </source>
</reference>
<dbReference type="RefSeq" id="WP_066657334.1">
    <property type="nucleotide sequence ID" value="NZ_CBCSCL010000006.1"/>
</dbReference>
<name>A0A193GE51_9BORD</name>
<protein>
    <submittedName>
        <fullName evidence="3">Isochorismatase</fullName>
    </submittedName>
</protein>
<evidence type="ECO:0000313" key="3">
    <source>
        <dbReference type="EMBL" id="ANN77569.1"/>
    </source>
</evidence>
<organism evidence="3 4">
    <name type="scientific">Bordetella flabilis</name>
    <dbReference type="NCBI Taxonomy" id="463014"/>
    <lineage>
        <taxon>Bacteria</taxon>
        <taxon>Pseudomonadati</taxon>
        <taxon>Pseudomonadota</taxon>
        <taxon>Betaproteobacteria</taxon>
        <taxon>Burkholderiales</taxon>
        <taxon>Alcaligenaceae</taxon>
        <taxon>Bordetella</taxon>
    </lineage>
</organism>
<accession>A0A193GE51</accession>
<dbReference type="Pfam" id="PF00857">
    <property type="entry name" value="Isochorismatase"/>
    <property type="match status" value="1"/>
</dbReference>
<evidence type="ECO:0000313" key="4">
    <source>
        <dbReference type="Proteomes" id="UP000091926"/>
    </source>
</evidence>
<feature type="domain" description="Isochorismatase-like" evidence="2">
    <location>
        <begin position="11"/>
        <end position="183"/>
    </location>
</feature>
<dbReference type="EMBL" id="CP016172">
    <property type="protein sequence ID" value="ANN77569.1"/>
    <property type="molecule type" value="Genomic_DNA"/>
</dbReference>
<dbReference type="Gene3D" id="3.40.50.850">
    <property type="entry name" value="Isochorismatase-like"/>
    <property type="match status" value="1"/>
</dbReference>
<proteinExistence type="predicted"/>
<dbReference type="InterPro" id="IPR036380">
    <property type="entry name" value="Isochorismatase-like_sf"/>
</dbReference>
<dbReference type="PANTHER" id="PTHR43540">
    <property type="entry name" value="PEROXYUREIDOACRYLATE/UREIDOACRYLATE AMIDOHYDROLASE-RELATED"/>
    <property type="match status" value="1"/>
</dbReference>
<evidence type="ECO:0000256" key="1">
    <source>
        <dbReference type="ARBA" id="ARBA00022801"/>
    </source>
</evidence>
<evidence type="ECO:0000259" key="2">
    <source>
        <dbReference type="Pfam" id="PF00857"/>
    </source>
</evidence>
<dbReference type="KEGG" id="bfz:BAU07_11030"/>
<gene>
    <name evidence="3" type="ORF">BAU07_11030</name>
</gene>
<keyword evidence="1" id="KW-0378">Hydrolase</keyword>
<sequence length="190" mass="20450">MEPLRLAGPQTALVAIDLQHGIVERDWAPYSGVDVVLRNVPLADAVRAAGGLVVWVRVDLAALLRLPMDAPAPSPAAPPPPRASELVPEIGMQAGDIVVTKRQWGAFYGTDLDQQLRRRGIRTIVMSGIATNFGVESTARGAFDRGYELVFAEDAMTSATPQGHAFSVQHLFTRMGRVRKTAQVIGAIKT</sequence>
<dbReference type="PANTHER" id="PTHR43540:SF7">
    <property type="entry name" value="ISOCHORISMATASE FAMILY PROTEIN YECD"/>
    <property type="match status" value="1"/>
</dbReference>
<dbReference type="InterPro" id="IPR050272">
    <property type="entry name" value="Isochorismatase-like_hydrls"/>
</dbReference>
<dbReference type="CDD" id="cd00431">
    <property type="entry name" value="cysteine_hydrolases"/>
    <property type="match status" value="1"/>
</dbReference>
<keyword evidence="4" id="KW-1185">Reference proteome</keyword>
<dbReference type="InterPro" id="IPR000868">
    <property type="entry name" value="Isochorismatase-like_dom"/>
</dbReference>
<dbReference type="OrthoDB" id="9781985at2"/>
<dbReference type="SUPFAM" id="SSF52499">
    <property type="entry name" value="Isochorismatase-like hydrolases"/>
    <property type="match status" value="1"/>
</dbReference>
<dbReference type="STRING" id="463014.BAU07_11030"/>